<dbReference type="PROSITE" id="PS50222">
    <property type="entry name" value="EF_HAND_2"/>
    <property type="match status" value="2"/>
</dbReference>
<feature type="domain" description="EF-hand" evidence="1">
    <location>
        <begin position="57"/>
        <end position="92"/>
    </location>
</feature>
<dbReference type="InterPro" id="IPR018247">
    <property type="entry name" value="EF_Hand_1_Ca_BS"/>
</dbReference>
<dbReference type="InterPro" id="IPR002048">
    <property type="entry name" value="EF_hand_dom"/>
</dbReference>
<dbReference type="EMBL" id="VIWW01000001">
    <property type="protein sequence ID" value="TWG07303.1"/>
    <property type="molecule type" value="Genomic_DNA"/>
</dbReference>
<dbReference type="AlphaFoldDB" id="A0A561V6T2"/>
<gene>
    <name evidence="2" type="ORF">FHX80_115808</name>
</gene>
<protein>
    <submittedName>
        <fullName evidence="2">EF hand domain-containing protein</fullName>
    </submittedName>
</protein>
<dbReference type="Gene3D" id="1.10.238.10">
    <property type="entry name" value="EF-hand"/>
    <property type="match status" value="1"/>
</dbReference>
<reference evidence="2 3" key="1">
    <citation type="submission" date="2019-06" db="EMBL/GenBank/DDBJ databases">
        <title>Sequencing the genomes of 1000 actinobacteria strains.</title>
        <authorList>
            <person name="Klenk H.-P."/>
        </authorList>
    </citation>
    <scope>NUCLEOTIDE SEQUENCE [LARGE SCALE GENOMIC DNA]</scope>
    <source>
        <strain evidence="2 3">DSM 42059</strain>
    </source>
</reference>
<accession>A0A561V6T2</accession>
<evidence type="ECO:0000259" key="1">
    <source>
        <dbReference type="PROSITE" id="PS50222"/>
    </source>
</evidence>
<dbReference type="SUPFAM" id="SSF47473">
    <property type="entry name" value="EF-hand"/>
    <property type="match status" value="1"/>
</dbReference>
<evidence type="ECO:0000313" key="3">
    <source>
        <dbReference type="Proteomes" id="UP000318186"/>
    </source>
</evidence>
<dbReference type="PROSITE" id="PS00018">
    <property type="entry name" value="EF_HAND_1"/>
    <property type="match status" value="2"/>
</dbReference>
<evidence type="ECO:0000313" key="2">
    <source>
        <dbReference type="EMBL" id="TWG07303.1"/>
    </source>
</evidence>
<sequence>MPEKSIIHSKAQHYYNVFHHERDGWVSETDVYAWAGRTTREFKLTPGTAPADALQRSLLEYWKRLFVPMDADGDGVVSRDEFLTGFVSLGDKPDDYARIVTPSAKVFVATADVDGDGELDKSEFKRLFQSSFALSDEDIDVSFADIDADSSGSISTDELRAAIRVFHSSTDPNDRGHRLLGALRS</sequence>
<dbReference type="RefSeq" id="WP_167523693.1">
    <property type="nucleotide sequence ID" value="NZ_JBHJUX010000033.1"/>
</dbReference>
<dbReference type="Proteomes" id="UP000318186">
    <property type="component" value="Unassembled WGS sequence"/>
</dbReference>
<name>A0A561V6T2_9ACTN</name>
<dbReference type="SMART" id="SM00054">
    <property type="entry name" value="EFh"/>
    <property type="match status" value="3"/>
</dbReference>
<dbReference type="InterPro" id="IPR011992">
    <property type="entry name" value="EF-hand-dom_pair"/>
</dbReference>
<dbReference type="Pfam" id="PF13202">
    <property type="entry name" value="EF-hand_5"/>
    <property type="match status" value="1"/>
</dbReference>
<dbReference type="Pfam" id="PF13499">
    <property type="entry name" value="EF-hand_7"/>
    <property type="match status" value="1"/>
</dbReference>
<proteinExistence type="predicted"/>
<comment type="caution">
    <text evidence="2">The sequence shown here is derived from an EMBL/GenBank/DDBJ whole genome shotgun (WGS) entry which is preliminary data.</text>
</comment>
<dbReference type="CDD" id="cd00051">
    <property type="entry name" value="EFh"/>
    <property type="match status" value="2"/>
</dbReference>
<organism evidence="2 3">
    <name type="scientific">Streptomyces brevispora</name>
    <dbReference type="NCBI Taxonomy" id="887462"/>
    <lineage>
        <taxon>Bacteria</taxon>
        <taxon>Bacillati</taxon>
        <taxon>Actinomycetota</taxon>
        <taxon>Actinomycetes</taxon>
        <taxon>Kitasatosporales</taxon>
        <taxon>Streptomycetaceae</taxon>
        <taxon>Streptomyces</taxon>
    </lineage>
</organism>
<feature type="domain" description="EF-hand" evidence="1">
    <location>
        <begin position="134"/>
        <end position="169"/>
    </location>
</feature>
<dbReference type="GO" id="GO:0005509">
    <property type="term" value="F:calcium ion binding"/>
    <property type="evidence" value="ECO:0007669"/>
    <property type="project" value="InterPro"/>
</dbReference>